<dbReference type="GO" id="GO:0004803">
    <property type="term" value="F:transposase activity"/>
    <property type="evidence" value="ECO:0007669"/>
    <property type="project" value="UniProtKB-UniRule"/>
</dbReference>
<dbReference type="EMBL" id="LQYT01000104">
    <property type="protein sequence ID" value="KYD11728.1"/>
    <property type="molecule type" value="Genomic_DNA"/>
</dbReference>
<evidence type="ECO:0000313" key="8">
    <source>
        <dbReference type="Proteomes" id="UP000075683"/>
    </source>
</evidence>
<reference evidence="7 8" key="1">
    <citation type="submission" date="2016-01" db="EMBL/GenBank/DDBJ databases">
        <title>Draft Genome Sequences of Seven Thermophilic Sporeformers Isolated from Foods.</title>
        <authorList>
            <person name="Berendsen E.M."/>
            <person name="Wells-Bennik M.H."/>
            <person name="Krawcyk A.O."/>
            <person name="De Jong A."/>
            <person name="Holsappel S."/>
            <person name="Eijlander R.T."/>
            <person name="Kuipers O.P."/>
        </authorList>
    </citation>
    <scope>NUCLEOTIDE SEQUENCE [LARGE SCALE GENOMIC DNA]</scope>
    <source>
        <strain evidence="7 8">B4135</strain>
    </source>
</reference>
<comment type="caution">
    <text evidence="7">The sequence shown here is derived from an EMBL/GenBank/DDBJ whole genome shotgun (WGS) entry which is preliminary data.</text>
</comment>
<keyword evidence="5 6" id="KW-0233">DNA recombination</keyword>
<dbReference type="PANTHER" id="PTHR33217">
    <property type="entry name" value="TRANSPOSASE FOR INSERTION SEQUENCE ELEMENT IS1081"/>
    <property type="match status" value="1"/>
</dbReference>
<protein>
    <recommendedName>
        <fullName evidence="6">Mutator family transposase</fullName>
    </recommendedName>
</protein>
<name>A0A150LHA8_9BACI</name>
<evidence type="ECO:0000256" key="5">
    <source>
        <dbReference type="ARBA" id="ARBA00023172"/>
    </source>
</evidence>
<keyword evidence="4 6" id="KW-0238">DNA-binding</keyword>
<dbReference type="AlphaFoldDB" id="A0A150LHA8"/>
<accession>A0A150LHA8</accession>
<dbReference type="InterPro" id="IPR001207">
    <property type="entry name" value="Transposase_mutator"/>
</dbReference>
<dbReference type="GO" id="GO:0003677">
    <property type="term" value="F:DNA binding"/>
    <property type="evidence" value="ECO:0007669"/>
    <property type="project" value="UniProtKB-UniRule"/>
</dbReference>
<dbReference type="GO" id="GO:0006313">
    <property type="term" value="P:DNA transposition"/>
    <property type="evidence" value="ECO:0007669"/>
    <property type="project" value="UniProtKB-UniRule"/>
</dbReference>
<comment type="similarity">
    <text evidence="2 6">Belongs to the transposase mutator family.</text>
</comment>
<sequence length="102" mass="12209">MDEYEGPYPAAIQVLEAGLKDALQFCHFYRIDHRKISSTNMLERLNREIRRRTHAVGVFPDQDAYIRLVTSYLMVYHEDWSTGRSYINRNIFQEIREQRQVA</sequence>
<keyword evidence="6" id="KW-0814">Transposable element</keyword>
<evidence type="ECO:0000256" key="3">
    <source>
        <dbReference type="ARBA" id="ARBA00022578"/>
    </source>
</evidence>
<evidence type="ECO:0000256" key="1">
    <source>
        <dbReference type="ARBA" id="ARBA00002190"/>
    </source>
</evidence>
<evidence type="ECO:0000313" key="7">
    <source>
        <dbReference type="EMBL" id="KYD11728.1"/>
    </source>
</evidence>
<dbReference type="PANTHER" id="PTHR33217:SF7">
    <property type="entry name" value="TRANSPOSASE FOR INSERTION SEQUENCE ELEMENT IS1081"/>
    <property type="match status" value="1"/>
</dbReference>
<dbReference type="Proteomes" id="UP000075683">
    <property type="component" value="Unassembled WGS sequence"/>
</dbReference>
<evidence type="ECO:0000256" key="6">
    <source>
        <dbReference type="RuleBase" id="RU365089"/>
    </source>
</evidence>
<keyword evidence="3 6" id="KW-0815">Transposition</keyword>
<dbReference type="Pfam" id="PF00872">
    <property type="entry name" value="Transposase_mut"/>
    <property type="match status" value="1"/>
</dbReference>
<evidence type="ECO:0000256" key="4">
    <source>
        <dbReference type="ARBA" id="ARBA00023125"/>
    </source>
</evidence>
<proteinExistence type="inferred from homology"/>
<gene>
    <name evidence="7" type="ORF">B4135_3162</name>
</gene>
<evidence type="ECO:0000256" key="2">
    <source>
        <dbReference type="ARBA" id="ARBA00010961"/>
    </source>
</evidence>
<organism evidence="7 8">
    <name type="scientific">Caldibacillus debilis</name>
    <dbReference type="NCBI Taxonomy" id="301148"/>
    <lineage>
        <taxon>Bacteria</taxon>
        <taxon>Bacillati</taxon>
        <taxon>Bacillota</taxon>
        <taxon>Bacilli</taxon>
        <taxon>Bacillales</taxon>
        <taxon>Bacillaceae</taxon>
        <taxon>Caldibacillus</taxon>
    </lineage>
</organism>
<comment type="function">
    <text evidence="1 6">Required for the transposition of the insertion element.</text>
</comment>